<protein>
    <recommendedName>
        <fullName evidence="3">Ribbon-helix-helix protein CopG domain-containing protein</fullName>
    </recommendedName>
</protein>
<sequence>MERMIRKQLYLNAEQNFILKQKAKEMGITEAELVRRAITSHISTAKWQKKDVRAWEEEKKFIQQLIKQGPAKGQRTWKREDLYER</sequence>
<dbReference type="CDD" id="cd21631">
    <property type="entry name" value="RHH_CopG_NikR-like"/>
    <property type="match status" value="1"/>
</dbReference>
<dbReference type="EMBL" id="PVXM01000052">
    <property type="protein sequence ID" value="PRR69698.1"/>
    <property type="molecule type" value="Genomic_DNA"/>
</dbReference>
<keyword evidence="2" id="KW-1185">Reference proteome</keyword>
<evidence type="ECO:0000313" key="2">
    <source>
        <dbReference type="Proteomes" id="UP000238415"/>
    </source>
</evidence>
<dbReference type="OrthoDB" id="2970764at2"/>
<dbReference type="RefSeq" id="WP_106006165.1">
    <property type="nucleotide sequence ID" value="NZ_CP136418.1"/>
</dbReference>
<gene>
    <name evidence="1" type="ORF">MOHU_22380</name>
</gene>
<comment type="caution">
    <text evidence="1">The sequence shown here is derived from an EMBL/GenBank/DDBJ whole genome shotgun (WGS) entry which is preliminary data.</text>
</comment>
<proteinExistence type="predicted"/>
<dbReference type="AlphaFoldDB" id="A0A2T0ALS5"/>
<evidence type="ECO:0000313" key="1">
    <source>
        <dbReference type="EMBL" id="PRR69698.1"/>
    </source>
</evidence>
<organism evidence="1 2">
    <name type="scientific">Neomoorella humiferrea</name>
    <dbReference type="NCBI Taxonomy" id="676965"/>
    <lineage>
        <taxon>Bacteria</taxon>
        <taxon>Bacillati</taxon>
        <taxon>Bacillota</taxon>
        <taxon>Clostridia</taxon>
        <taxon>Neomoorellales</taxon>
        <taxon>Neomoorellaceae</taxon>
        <taxon>Neomoorella</taxon>
    </lineage>
</organism>
<name>A0A2T0ALS5_9FIRM</name>
<reference evidence="1 2" key="1">
    <citation type="submission" date="2018-03" db="EMBL/GenBank/DDBJ databases">
        <title>Genome sequence of Moorella humiferrea DSM 23265.</title>
        <authorList>
            <person name="Poehlein A."/>
            <person name="Daniel R."/>
        </authorList>
    </citation>
    <scope>NUCLEOTIDE SEQUENCE [LARGE SCALE GENOMIC DNA]</scope>
    <source>
        <strain evidence="1 2">DSM 23265</strain>
    </source>
</reference>
<dbReference type="Proteomes" id="UP000238415">
    <property type="component" value="Unassembled WGS sequence"/>
</dbReference>
<evidence type="ECO:0008006" key="3">
    <source>
        <dbReference type="Google" id="ProtNLM"/>
    </source>
</evidence>
<accession>A0A2T0ALS5</accession>